<dbReference type="Gene3D" id="2.60.40.2700">
    <property type="match status" value="1"/>
</dbReference>
<dbReference type="EMBL" id="CP012023">
    <property type="protein sequence ID" value="ALI56594.1"/>
    <property type="molecule type" value="Genomic_DNA"/>
</dbReference>
<dbReference type="PATRIC" id="fig|1397108.4.peg.2708"/>
<dbReference type="OrthoDB" id="9795675at2"/>
<dbReference type="InterPro" id="IPR015919">
    <property type="entry name" value="Cadherin-like_sf"/>
</dbReference>
<dbReference type="PROSITE" id="PS50268">
    <property type="entry name" value="CADHERIN_2"/>
    <property type="match status" value="1"/>
</dbReference>
<dbReference type="InterPro" id="IPR002126">
    <property type="entry name" value="Cadherin-like_dom"/>
</dbReference>
<organism evidence="1 2">
    <name type="scientific">Celeribacter marinus</name>
    <dbReference type="NCBI Taxonomy" id="1397108"/>
    <lineage>
        <taxon>Bacteria</taxon>
        <taxon>Pseudomonadati</taxon>
        <taxon>Pseudomonadota</taxon>
        <taxon>Alphaproteobacteria</taxon>
        <taxon>Rhodobacterales</taxon>
        <taxon>Roseobacteraceae</taxon>
        <taxon>Celeribacter</taxon>
    </lineage>
</organism>
<dbReference type="GO" id="GO:0016020">
    <property type="term" value="C:membrane"/>
    <property type="evidence" value="ECO:0007669"/>
    <property type="project" value="InterPro"/>
</dbReference>
<dbReference type="CDD" id="cd11304">
    <property type="entry name" value="Cadherin_repeat"/>
    <property type="match status" value="1"/>
</dbReference>
<evidence type="ECO:0000313" key="2">
    <source>
        <dbReference type="Proteomes" id="UP000064920"/>
    </source>
</evidence>
<dbReference type="KEGG" id="cmar:IMCC12053_2647"/>
<dbReference type="PROSITE" id="PS51257">
    <property type="entry name" value="PROKAR_LIPOPROTEIN"/>
    <property type="match status" value="1"/>
</dbReference>
<sequence length="886" mass="90508">MTTRIRTFSPLGLLALAACGSDSSGSGGPVIGNVVKGPLANALVFADADNDGEFDAGETSVRTGDDGGYSIENPNGYTLVVTTDEKTIDSSSGQIISGLTMKAGPNAGVITPLTGVALDAGDTAALATALGLPTDTDFATFNPYAADVDPAAALAYEKVTQSIMASAQIVGAALEANGNAAEGAGLTAAFNAIIAEVSEAAEAGETEFDAAALTSGALEAAGTLDADVVAKVAAQVAAVATAIDAVEDLDPATTLDAFSSASAVAGQYDVGGIDAADTDVTALIANKAPTNVALDNATVEENESGAFIGALAVTDAEGAEQAFTYALGGADAAQFVVKDGGLYLADGVALNFEEQETYAITVTATDAGGKSVTKALTVTATGVDEASEGDYDADGGDFSFVGDTLTVADGDELYGMFTDDDNTINGGDASDFASHSYQWTRDGDDIAGATSSSYTVTEADLGADIEVVVTLTDQQGYTESGTVSFGEAFAEPLVEVEVGADVMDGIEGFKAEVAASEEKLGSFADRVEGALIAFEAALTDDDPDLAVTSSGITASWATGATLSASFTSFNPASVEGLIAAVEGFDIMDTDTWAITGGFNNVTFHVDDEAVLQISHEAGDADLGERIQITLPQSDSDDEYGFLALTGDFDNSLTGILGNVQSVLENDAAWRDVDALWDAVWVDGTFDADAYDAAVAAEEELDAQSVDLVSGILEDYAITGLAAGTTSGTGAGMNLNLFDEANGEDAVSFNVGMYELSLTGELPDSAADLVNFVYNVDMLDMSDMSNAEALAALAEEGFGGITGVQLINTLDDTPIVRVSVDDFDELIERSDDINNDGYIVFSSTADEGDKMDYVFDDDGLYVLVGDTADIAAFLDDDLTAYTGDQTV</sequence>
<dbReference type="Pfam" id="PF00028">
    <property type="entry name" value="Cadherin"/>
    <property type="match status" value="1"/>
</dbReference>
<reference evidence="1 2" key="1">
    <citation type="submission" date="2015-05" db="EMBL/GenBank/DDBJ databases">
        <authorList>
            <person name="Wang D.B."/>
            <person name="Wang M."/>
        </authorList>
    </citation>
    <scope>NUCLEOTIDE SEQUENCE [LARGE SCALE GENOMIC DNA]</scope>
    <source>
        <strain evidence="1 2">IMCC 12053</strain>
    </source>
</reference>
<dbReference type="Proteomes" id="UP000064920">
    <property type="component" value="Chromosome"/>
</dbReference>
<dbReference type="STRING" id="1397108.IMCC12053_2647"/>
<evidence type="ECO:0000313" key="1">
    <source>
        <dbReference type="EMBL" id="ALI56594.1"/>
    </source>
</evidence>
<keyword evidence="2" id="KW-1185">Reference proteome</keyword>
<accession>A0A0P0A784</accession>
<protein>
    <submittedName>
        <fullName evidence="1">Multidomain protein with s-layer homology region, glug motif, ig motif, i-set domain, pkd domain</fullName>
    </submittedName>
</protein>
<gene>
    <name evidence="1" type="ORF">IMCC12053_2647</name>
</gene>
<dbReference type="GO" id="GO:0007156">
    <property type="term" value="P:homophilic cell adhesion via plasma membrane adhesion molecules"/>
    <property type="evidence" value="ECO:0007669"/>
    <property type="project" value="InterPro"/>
</dbReference>
<dbReference type="SUPFAM" id="SSF49313">
    <property type="entry name" value="Cadherin-like"/>
    <property type="match status" value="1"/>
</dbReference>
<proteinExistence type="predicted"/>
<dbReference type="RefSeq" id="WP_062219681.1">
    <property type="nucleotide sequence ID" value="NZ_CP012023.1"/>
</dbReference>
<dbReference type="GO" id="GO:0005509">
    <property type="term" value="F:calcium ion binding"/>
    <property type="evidence" value="ECO:0007669"/>
    <property type="project" value="InterPro"/>
</dbReference>
<name>A0A0P0A784_9RHOB</name>
<dbReference type="Gene3D" id="2.60.40.60">
    <property type="entry name" value="Cadherins"/>
    <property type="match status" value="1"/>
</dbReference>
<dbReference type="AlphaFoldDB" id="A0A0P0A784"/>